<dbReference type="InterPro" id="IPR035417">
    <property type="entry name" value="SSRP1/POB3_N"/>
</dbReference>
<dbReference type="FunFam" id="2.30.29.150:FF:000001">
    <property type="entry name" value="Fact complex subunit ssrp1"/>
    <property type="match status" value="1"/>
</dbReference>
<dbReference type="PRINTS" id="PR00887">
    <property type="entry name" value="SSRCOGNITION"/>
</dbReference>
<dbReference type="InterPro" id="IPR013719">
    <property type="entry name" value="RTT106/SPT16-like_middle_dom"/>
</dbReference>
<dbReference type="InterPro" id="IPR011993">
    <property type="entry name" value="PH-like_dom_sf"/>
</dbReference>
<comment type="similarity">
    <text evidence="1 9">Belongs to the SSRP1 family.</text>
</comment>
<comment type="function">
    <text evidence="9">Component of the FACT complex, a general chromatin factor that acts to reorganize nucleosomes. The FACT complex is involved in multiple processes that require DNA as a template such as mRNA elongation, DNA replication and DNA repair. During transcription elongation the FACT complex acts as a histone chaperone that both destabilizes and restores nucleosomal structure. It facilitates the passage of RNA polymerase II and transcription by promoting the dissociation of one histone H2A-H2B dimer from the nucleosome, then subsequently promotes the reestablishment of the nucleosome following the passage of RNA polymerase II.</text>
</comment>
<dbReference type="GO" id="GO:0006281">
    <property type="term" value="P:DNA repair"/>
    <property type="evidence" value="ECO:0007669"/>
    <property type="project" value="UniProtKB-KW"/>
</dbReference>
<dbReference type="InterPro" id="IPR000969">
    <property type="entry name" value="SSRP1/POB3"/>
</dbReference>
<comment type="caution">
    <text evidence="12">The sequence shown here is derived from an EMBL/GenBank/DDBJ whole genome shotgun (WGS) entry which is preliminary data.</text>
</comment>
<evidence type="ECO:0000259" key="11">
    <source>
        <dbReference type="SMART" id="SM01287"/>
    </source>
</evidence>
<evidence type="ECO:0000256" key="9">
    <source>
        <dbReference type="RuleBase" id="RU364013"/>
    </source>
</evidence>
<evidence type="ECO:0000313" key="13">
    <source>
        <dbReference type="Proteomes" id="UP000078348"/>
    </source>
</evidence>
<dbReference type="GO" id="GO:0031491">
    <property type="term" value="F:nucleosome binding"/>
    <property type="evidence" value="ECO:0007669"/>
    <property type="project" value="TreeGrafter"/>
</dbReference>
<keyword evidence="2 9" id="KW-0158">Chromosome</keyword>
<dbReference type="GO" id="GO:0006260">
    <property type="term" value="P:DNA replication"/>
    <property type="evidence" value="ECO:0007669"/>
    <property type="project" value="UniProtKB-KW"/>
</dbReference>
<proteinExistence type="inferred from homology"/>
<dbReference type="OrthoDB" id="498543at2759"/>
<dbReference type="GO" id="GO:0003677">
    <property type="term" value="F:DNA binding"/>
    <property type="evidence" value="ECO:0007669"/>
    <property type="project" value="InterPro"/>
</dbReference>
<evidence type="ECO:0000256" key="6">
    <source>
        <dbReference type="ARBA" id="ARBA00023163"/>
    </source>
</evidence>
<organism evidence="12 13">
    <name type="scientific">Blastocystis sp. subtype 1 (strain ATCC 50177 / NandII)</name>
    <dbReference type="NCBI Taxonomy" id="478820"/>
    <lineage>
        <taxon>Eukaryota</taxon>
        <taxon>Sar</taxon>
        <taxon>Stramenopiles</taxon>
        <taxon>Bigyra</taxon>
        <taxon>Opalozoa</taxon>
        <taxon>Opalinata</taxon>
        <taxon>Blastocystidae</taxon>
        <taxon>Blastocystis</taxon>
    </lineage>
</organism>
<dbReference type="STRING" id="478820.A0A196SEG7"/>
<accession>A0A196SEG7</accession>
<dbReference type="EMBL" id="LXWW01000219">
    <property type="protein sequence ID" value="OAO14711.1"/>
    <property type="molecule type" value="Genomic_DNA"/>
</dbReference>
<evidence type="ECO:0000313" key="12">
    <source>
        <dbReference type="EMBL" id="OAO14711.1"/>
    </source>
</evidence>
<keyword evidence="8 9" id="KW-0539">Nucleus</keyword>
<keyword evidence="13" id="KW-1185">Reference proteome</keyword>
<dbReference type="InterPro" id="IPR048993">
    <property type="entry name" value="SSRP1-like_PH1"/>
</dbReference>
<evidence type="ECO:0000256" key="2">
    <source>
        <dbReference type="ARBA" id="ARBA00022454"/>
    </source>
</evidence>
<dbReference type="Gene3D" id="2.30.29.150">
    <property type="match status" value="1"/>
</dbReference>
<dbReference type="SUPFAM" id="SSF50729">
    <property type="entry name" value="PH domain-like"/>
    <property type="match status" value="1"/>
</dbReference>
<dbReference type="GO" id="GO:0042393">
    <property type="term" value="F:histone binding"/>
    <property type="evidence" value="ECO:0007669"/>
    <property type="project" value="TreeGrafter"/>
</dbReference>
<dbReference type="Pfam" id="PF21103">
    <property type="entry name" value="PH1_SSRP1-like"/>
    <property type="match status" value="1"/>
</dbReference>
<dbReference type="Pfam" id="PF03531">
    <property type="entry name" value="SSrecog"/>
    <property type="match status" value="1"/>
</dbReference>
<keyword evidence="3 9" id="KW-0235">DNA replication</keyword>
<dbReference type="GO" id="GO:0035101">
    <property type="term" value="C:FACT complex"/>
    <property type="evidence" value="ECO:0007669"/>
    <property type="project" value="TreeGrafter"/>
</dbReference>
<sequence length="522" mass="60022">MDNSFNNIYLSGHRRVLGQMKTDENSITWKGDEDTLRYQPGEIKQVFWCKVGARFQIRFVLEGGSTVRFDGFRRSDYDILAPYLKEKFTVDIEDEKLGSDGVNWGSTDFEGPEGDENLVVKDVKGNRLFELGLNELSQCAFPSKNEVELQFVEEDTTKTTEESLVSLSFFVPQGEDDDRELKENTPAYRLQQMILERAGLINNNGNMITEVSSQLGKFMTPRGRYSMEFYDNYMRMNGNNYTYKILYKTISCVYLFDQPDIMNKALVFCLTKPLRQGQQTYPHLVLYAPTDYTTISLNLDESVLAERYGGKLQPNMRDEGYKLIAKLFKFIGGVKLYTSDSFHTSRGAPYVRCVHKSEGGLLYFMERTLFFIHKPTLQIAYDDIQSVHYHRYDPNSHTGNKMFDIQIKLKGQNGVSIWFHNIEYPDFSAVNAKFSGKDIRQLGLSHLHQQVFETDSDDEDFDDNSAANQESEDRDYQGGADGDDMSETSEEMKELVPESDMEVEGASDHEEINPSKRQKTEE</sequence>
<evidence type="ECO:0000256" key="4">
    <source>
        <dbReference type="ARBA" id="ARBA00022763"/>
    </source>
</evidence>
<dbReference type="Gene3D" id="2.30.29.220">
    <property type="entry name" value="Structure-specific recognition protein (SSRP1)"/>
    <property type="match status" value="1"/>
</dbReference>
<evidence type="ECO:0000256" key="10">
    <source>
        <dbReference type="SAM" id="MobiDB-lite"/>
    </source>
</evidence>
<dbReference type="Pfam" id="PF08512">
    <property type="entry name" value="Rttp106-like_middle"/>
    <property type="match status" value="1"/>
</dbReference>
<feature type="compositionally biased region" description="Basic and acidic residues" evidence="10">
    <location>
        <begin position="506"/>
        <end position="522"/>
    </location>
</feature>
<dbReference type="Pfam" id="PF17292">
    <property type="entry name" value="POB3_N"/>
    <property type="match status" value="1"/>
</dbReference>
<evidence type="ECO:0000256" key="8">
    <source>
        <dbReference type="ARBA" id="ARBA00023242"/>
    </source>
</evidence>
<dbReference type="PANTHER" id="PTHR45849">
    <property type="entry name" value="FACT COMPLEX SUBUNIT SSRP1"/>
    <property type="match status" value="1"/>
</dbReference>
<dbReference type="InterPro" id="IPR038167">
    <property type="entry name" value="SSRP1_sf"/>
</dbReference>
<dbReference type="SMART" id="SM01287">
    <property type="entry name" value="Rtt106"/>
    <property type="match status" value="1"/>
</dbReference>
<gene>
    <name evidence="12" type="ORF">AV274_3622</name>
</gene>
<keyword evidence="6 9" id="KW-0804">Transcription</keyword>
<dbReference type="Proteomes" id="UP000078348">
    <property type="component" value="Unassembled WGS sequence"/>
</dbReference>
<keyword evidence="4 9" id="KW-0227">DNA damage</keyword>
<dbReference type="PANTHER" id="PTHR45849:SF1">
    <property type="entry name" value="FACT COMPLEX SUBUNIT SSRP1"/>
    <property type="match status" value="1"/>
</dbReference>
<feature type="region of interest" description="Disordered" evidence="10">
    <location>
        <begin position="454"/>
        <end position="522"/>
    </location>
</feature>
<protein>
    <recommendedName>
        <fullName evidence="9">FACT complex subunit SSRP1</fullName>
    </recommendedName>
</protein>
<feature type="domain" description="Histone chaperone RTT106/FACT complex subunit SPT16-like middle" evidence="11">
    <location>
        <begin position="348"/>
        <end position="444"/>
    </location>
</feature>
<name>A0A196SEG7_BLAHN</name>
<keyword evidence="7 9" id="KW-0234">DNA repair</keyword>
<feature type="compositionally biased region" description="Acidic residues" evidence="10">
    <location>
        <begin position="454"/>
        <end position="463"/>
    </location>
</feature>
<dbReference type="InterPro" id="IPR050454">
    <property type="entry name" value="RTT106/SSRP1_HistChap/FACT"/>
</dbReference>
<dbReference type="AlphaFoldDB" id="A0A196SEG7"/>
<evidence type="ECO:0000256" key="7">
    <source>
        <dbReference type="ARBA" id="ARBA00023204"/>
    </source>
</evidence>
<reference evidence="12 13" key="1">
    <citation type="submission" date="2016-05" db="EMBL/GenBank/DDBJ databases">
        <title>Nuclear genome of Blastocystis sp. subtype 1 NandII.</title>
        <authorList>
            <person name="Gentekaki E."/>
            <person name="Curtis B."/>
            <person name="Stairs C."/>
            <person name="Eme L."/>
            <person name="Herman E."/>
            <person name="Klimes V."/>
            <person name="Arias M.C."/>
            <person name="Elias M."/>
            <person name="Hilliou F."/>
            <person name="Klute M."/>
            <person name="Malik S.-B."/>
            <person name="Pightling A."/>
            <person name="Rachubinski R."/>
            <person name="Salas D."/>
            <person name="Schlacht A."/>
            <person name="Suga H."/>
            <person name="Archibald J."/>
            <person name="Ball S.G."/>
            <person name="Clark G."/>
            <person name="Dacks J."/>
            <person name="Van Der Giezen M."/>
            <person name="Tsaousis A."/>
            <person name="Roger A."/>
        </authorList>
    </citation>
    <scope>NUCLEOTIDE SEQUENCE [LARGE SCALE GENOMIC DNA]</scope>
    <source>
        <strain evidence="13">ATCC 50177 / NandII</strain>
    </source>
</reference>
<dbReference type="Gene3D" id="2.30.29.30">
    <property type="entry name" value="Pleckstrin-homology domain (PH domain)/Phosphotyrosine-binding domain (PTB)"/>
    <property type="match status" value="2"/>
</dbReference>
<evidence type="ECO:0000256" key="1">
    <source>
        <dbReference type="ARBA" id="ARBA00010060"/>
    </source>
</evidence>
<comment type="subcellular location">
    <subcellularLocation>
        <location evidence="9">Nucleus</location>
    </subcellularLocation>
    <subcellularLocation>
        <location evidence="9">Chromosome</location>
    </subcellularLocation>
</comment>
<dbReference type="InterPro" id="IPR024954">
    <property type="entry name" value="SSRP1_DD"/>
</dbReference>
<keyword evidence="5 9" id="KW-0805">Transcription regulation</keyword>
<evidence type="ECO:0000256" key="5">
    <source>
        <dbReference type="ARBA" id="ARBA00023015"/>
    </source>
</evidence>
<evidence type="ECO:0000256" key="3">
    <source>
        <dbReference type="ARBA" id="ARBA00022705"/>
    </source>
</evidence>